<evidence type="ECO:0000259" key="7">
    <source>
        <dbReference type="Pfam" id="PF00361"/>
    </source>
</evidence>
<dbReference type="RefSeq" id="WP_264071199.1">
    <property type="nucleotide sequence ID" value="NZ_JACKTY010000047.1"/>
</dbReference>
<comment type="function">
    <text evidence="5">NDH-1 shuttles electrons from NADH, via FMN and iron-sulfur (Fe-S) centers, to quinones in the respiratory chain. The immediate electron acceptor for the enzyme in this species is believed to be a menaquinone. Couples the redox reaction to proton translocation (for every two electrons transferred, four hydrogen ions are translocated across the cytoplasmic membrane), and thus conserves the redox energy in a proton gradient.</text>
</comment>
<dbReference type="Proteomes" id="UP001526201">
    <property type="component" value="Unassembled WGS sequence"/>
</dbReference>
<keyword evidence="9" id="KW-1185">Reference proteome</keyword>
<keyword evidence="5" id="KW-0813">Transport</keyword>
<feature type="transmembrane region" description="Helical" evidence="5">
    <location>
        <begin position="299"/>
        <end position="318"/>
    </location>
</feature>
<comment type="subunit">
    <text evidence="5">NDH-1 is composed of 14 different subunits. Subunits NuoA, H, J, K, L, M, N constitute the membrane sector of the complex.</text>
</comment>
<feature type="transmembrane region" description="Helical" evidence="5">
    <location>
        <begin position="232"/>
        <end position="254"/>
    </location>
</feature>
<evidence type="ECO:0000256" key="1">
    <source>
        <dbReference type="ARBA" id="ARBA00004127"/>
    </source>
</evidence>
<comment type="subcellular location">
    <subcellularLocation>
        <location evidence="5">Cell membrane</location>
        <topology evidence="5">Multi-pass membrane protein</topology>
    </subcellularLocation>
    <subcellularLocation>
        <location evidence="1">Endomembrane system</location>
        <topology evidence="1">Multi-pass membrane protein</topology>
    </subcellularLocation>
    <subcellularLocation>
        <location evidence="6">Membrane</location>
        <topology evidence="6">Multi-pass membrane protein</topology>
    </subcellularLocation>
</comment>
<feature type="transmembrane region" description="Helical" evidence="5">
    <location>
        <begin position="137"/>
        <end position="154"/>
    </location>
</feature>
<dbReference type="NCBIfam" id="NF004441">
    <property type="entry name" value="PRK05777.1-4"/>
    <property type="match status" value="1"/>
</dbReference>
<keyword evidence="5" id="KW-0520">NAD</keyword>
<keyword evidence="5" id="KW-1003">Cell membrane</keyword>
<evidence type="ECO:0000313" key="8">
    <source>
        <dbReference type="EMBL" id="MCV7229933.1"/>
    </source>
</evidence>
<dbReference type="InterPro" id="IPR010096">
    <property type="entry name" value="NADH-Q_OxRdtase_suN/2"/>
</dbReference>
<feature type="transmembrane region" description="Helical" evidence="5">
    <location>
        <begin position="160"/>
        <end position="178"/>
    </location>
</feature>
<dbReference type="GO" id="GO:0050136">
    <property type="term" value="F:NADH dehydrogenase (quinone) (non-electrogenic) activity"/>
    <property type="evidence" value="ECO:0007669"/>
    <property type="project" value="UniProtKB-EC"/>
</dbReference>
<accession>A0ABT3CKA9</accession>
<feature type="transmembrane region" description="Helical" evidence="5">
    <location>
        <begin position="41"/>
        <end position="61"/>
    </location>
</feature>
<feature type="transmembrane region" description="Helical" evidence="5">
    <location>
        <begin position="431"/>
        <end position="455"/>
    </location>
</feature>
<comment type="similarity">
    <text evidence="5">Belongs to the complex I subunit 2 family.</text>
</comment>
<feature type="transmembrane region" description="Helical" evidence="5">
    <location>
        <begin position="67"/>
        <end position="93"/>
    </location>
</feature>
<keyword evidence="5" id="KW-0874">Quinone</keyword>
<keyword evidence="3 5" id="KW-1133">Transmembrane helix</keyword>
<evidence type="ECO:0000256" key="4">
    <source>
        <dbReference type="ARBA" id="ARBA00023136"/>
    </source>
</evidence>
<evidence type="ECO:0000256" key="2">
    <source>
        <dbReference type="ARBA" id="ARBA00022692"/>
    </source>
</evidence>
<keyword evidence="4 5" id="KW-0472">Membrane</keyword>
<feature type="transmembrane region" description="Helical" evidence="5">
    <location>
        <begin position="353"/>
        <end position="373"/>
    </location>
</feature>
<dbReference type="HAMAP" id="MF_00445">
    <property type="entry name" value="NDH1_NuoN_1"/>
    <property type="match status" value="1"/>
</dbReference>
<sequence>MTLPALSIEYRALSPVLIILGAAILGVVAEAFAGRDHRYRLQVVIASSGLAAALLAVVALAGTRQTAMMGAVAIDGVTLFVQSAILLVGLFTVPLIAERRRLYSTTGLAAFTPQASAAPGSLLEKSATGAGVMQTEVFPLTMFAVAGMMVFPAANDLLTMFVALEVLSLPLYLLTGLARHRRLLSQEASLKYFLLGAFSSAVFLFGCALLYGSAGTLRLADIADLGDGALTVAGIGLLAVGLLFKVGAVPFHSWVPDVYQGAPTPITALMAAATKVAAFGAMLRLFSVALPHFRPDWQPVLWAVAILTMVIGAVLAITQTDITRMLAYSAVAQAGFLLIGVAVAGRAGVTSTLFYLAVYVLATVGAFAVIGLVRDSAGEPDTGISQWAGLGRRSPALALAFAVFLLSFAGIPLTGGFIAKLGVFTAAAAGGAGVLVMIGVLTSAVAVFVYARVLVLMFFSQCPAQPPHVVPSGRFAWATIALTAVGTIALGILPAPLMELIDGTGLFAK</sequence>
<dbReference type="EMBL" id="JACKTY010000047">
    <property type="protein sequence ID" value="MCV7229933.1"/>
    <property type="molecule type" value="Genomic_DNA"/>
</dbReference>
<feature type="transmembrane region" description="Helical" evidence="5">
    <location>
        <begin position="325"/>
        <end position="347"/>
    </location>
</feature>
<protein>
    <recommendedName>
        <fullName evidence="5">NADH-quinone oxidoreductase subunit N</fullName>
        <ecNumber evidence="5">7.1.1.-</ecNumber>
    </recommendedName>
    <alternativeName>
        <fullName evidence="5">NADH dehydrogenase I subunit N</fullName>
    </alternativeName>
    <alternativeName>
        <fullName evidence="5">NDH-1 subunit N</fullName>
    </alternativeName>
</protein>
<organism evidence="8 9">
    <name type="scientific">Mycolicibacterium komossense</name>
    <dbReference type="NCBI Taxonomy" id="1779"/>
    <lineage>
        <taxon>Bacteria</taxon>
        <taxon>Bacillati</taxon>
        <taxon>Actinomycetota</taxon>
        <taxon>Actinomycetes</taxon>
        <taxon>Mycobacteriales</taxon>
        <taxon>Mycobacteriaceae</taxon>
        <taxon>Mycolicibacterium</taxon>
    </lineage>
</organism>
<dbReference type="PANTHER" id="PTHR22773">
    <property type="entry name" value="NADH DEHYDROGENASE"/>
    <property type="match status" value="1"/>
</dbReference>
<dbReference type="NCBIfam" id="TIGR01770">
    <property type="entry name" value="NDH_I_N"/>
    <property type="match status" value="1"/>
</dbReference>
<reference evidence="8 9" key="1">
    <citation type="journal article" date="2022" name="BMC Genomics">
        <title>Comparative genome analysis of mycobacteria focusing on tRNA and non-coding RNA.</title>
        <authorList>
            <person name="Behra P.R.K."/>
            <person name="Pettersson B.M.F."/>
            <person name="Ramesh M."/>
            <person name="Das S."/>
            <person name="Dasgupta S."/>
            <person name="Kirsebom L.A."/>
        </authorList>
    </citation>
    <scope>NUCLEOTIDE SEQUENCE [LARGE SCALE GENOMIC DNA]</scope>
    <source>
        <strain evidence="8 9">DSM 44078</strain>
    </source>
</reference>
<dbReference type="InterPro" id="IPR001750">
    <property type="entry name" value="ND/Mrp_TM"/>
</dbReference>
<evidence type="ECO:0000256" key="5">
    <source>
        <dbReference type="HAMAP-Rule" id="MF_00445"/>
    </source>
</evidence>
<gene>
    <name evidence="5 8" type="primary">nuoN</name>
    <name evidence="8" type="ORF">H7J73_28380</name>
</gene>
<feature type="domain" description="NADH:quinone oxidoreductase/Mrp antiporter transmembrane" evidence="7">
    <location>
        <begin position="154"/>
        <end position="444"/>
    </location>
</feature>
<keyword evidence="8" id="KW-0560">Oxidoreductase</keyword>
<evidence type="ECO:0000256" key="3">
    <source>
        <dbReference type="ARBA" id="ARBA00022989"/>
    </source>
</evidence>
<name>A0ABT3CKA9_9MYCO</name>
<feature type="transmembrane region" description="Helical" evidence="5">
    <location>
        <begin position="475"/>
        <end position="497"/>
    </location>
</feature>
<keyword evidence="2 5" id="KW-0812">Transmembrane</keyword>
<evidence type="ECO:0000256" key="6">
    <source>
        <dbReference type="RuleBase" id="RU000320"/>
    </source>
</evidence>
<dbReference type="Pfam" id="PF00361">
    <property type="entry name" value="Proton_antipo_M"/>
    <property type="match status" value="1"/>
</dbReference>
<feature type="transmembrane region" description="Helical" evidence="5">
    <location>
        <begin position="12"/>
        <end position="34"/>
    </location>
</feature>
<comment type="catalytic activity">
    <reaction evidence="5">
        <text>a quinone + NADH + 5 H(+)(in) = a quinol + NAD(+) + 4 H(+)(out)</text>
        <dbReference type="Rhea" id="RHEA:57888"/>
        <dbReference type="ChEBI" id="CHEBI:15378"/>
        <dbReference type="ChEBI" id="CHEBI:24646"/>
        <dbReference type="ChEBI" id="CHEBI:57540"/>
        <dbReference type="ChEBI" id="CHEBI:57945"/>
        <dbReference type="ChEBI" id="CHEBI:132124"/>
    </reaction>
</comment>
<keyword evidence="5" id="KW-1278">Translocase</keyword>
<dbReference type="EC" id="7.1.1.-" evidence="5"/>
<evidence type="ECO:0000313" key="9">
    <source>
        <dbReference type="Proteomes" id="UP001526201"/>
    </source>
</evidence>
<proteinExistence type="inferred from homology"/>
<comment type="caution">
    <text evidence="8">The sequence shown here is derived from an EMBL/GenBank/DDBJ whole genome shotgun (WGS) entry which is preliminary data.</text>
</comment>
<feature type="transmembrane region" description="Helical" evidence="5">
    <location>
        <begin position="394"/>
        <end position="419"/>
    </location>
</feature>
<feature type="transmembrane region" description="Helical" evidence="5">
    <location>
        <begin position="190"/>
        <end position="212"/>
    </location>
</feature>
<feature type="transmembrane region" description="Helical" evidence="5">
    <location>
        <begin position="266"/>
        <end position="287"/>
    </location>
</feature>